<dbReference type="Proteomes" id="UP001302666">
    <property type="component" value="Plasmid unnamed4"/>
</dbReference>
<name>A0ABZ0HMH1_TRISK</name>
<evidence type="ECO:0000256" key="1">
    <source>
        <dbReference type="SAM" id="Phobius"/>
    </source>
</evidence>
<keyword evidence="3" id="KW-1185">Reference proteome</keyword>
<sequence>MFKFGAGVARDGCTIWQDAGVVAAALLLIFAINSKSHQNELDIL</sequence>
<dbReference type="EMBL" id="CP136707">
    <property type="protein sequence ID" value="WOI35478.1"/>
    <property type="molecule type" value="Genomic_DNA"/>
</dbReference>
<geneLocation type="plasmid" evidence="2 3">
    <name>unnamed4</name>
</geneLocation>
<proteinExistence type="predicted"/>
<gene>
    <name evidence="2" type="ORF">R1T40_21275</name>
</gene>
<evidence type="ECO:0000313" key="2">
    <source>
        <dbReference type="EMBL" id="WOI35478.1"/>
    </source>
</evidence>
<keyword evidence="1" id="KW-0812">Transmembrane</keyword>
<protein>
    <submittedName>
        <fullName evidence="2">Uncharacterized protein</fullName>
    </submittedName>
</protein>
<accession>A0ABZ0HMH1</accession>
<evidence type="ECO:0000313" key="3">
    <source>
        <dbReference type="Proteomes" id="UP001302666"/>
    </source>
</evidence>
<reference evidence="2 3" key="1">
    <citation type="submission" date="2023-10" db="EMBL/GenBank/DDBJ databases">
        <title>Eight complete genome sequences of bacteria isolated from laboratory stock of Giant Kelp gametophytes.</title>
        <authorList>
            <person name="Tolentino B."/>
            <person name="Nuzhdin S."/>
        </authorList>
    </citation>
    <scope>NUCLEOTIDE SEQUENCE [LARGE SCALE GENOMIC DNA]</scope>
    <source>
        <strain evidence="2 3">LC.270.F.C4</strain>
        <plasmid evidence="2 3">unnamed4</plasmid>
    </source>
</reference>
<dbReference type="RefSeq" id="WP_279327917.1">
    <property type="nucleotide sequence ID" value="NZ_CP136707.1"/>
</dbReference>
<keyword evidence="2" id="KW-0614">Plasmid</keyword>
<keyword evidence="1" id="KW-1133">Transmembrane helix</keyword>
<feature type="transmembrane region" description="Helical" evidence="1">
    <location>
        <begin position="15"/>
        <end position="32"/>
    </location>
</feature>
<organism evidence="2 3">
    <name type="scientific">Tritonibacter scottomollicae</name>
    <name type="common">Epibacterium scottomollicae</name>
    <dbReference type="NCBI Taxonomy" id="483013"/>
    <lineage>
        <taxon>Bacteria</taxon>
        <taxon>Pseudomonadati</taxon>
        <taxon>Pseudomonadota</taxon>
        <taxon>Alphaproteobacteria</taxon>
        <taxon>Rhodobacterales</taxon>
        <taxon>Paracoccaceae</taxon>
        <taxon>Tritonibacter</taxon>
    </lineage>
</organism>
<keyword evidence="1" id="KW-0472">Membrane</keyword>